<dbReference type="NCBIfam" id="TIGR00231">
    <property type="entry name" value="small_GTP"/>
    <property type="match status" value="1"/>
</dbReference>
<dbReference type="GO" id="GO:0045335">
    <property type="term" value="C:phagocytic vesicle"/>
    <property type="evidence" value="ECO:0007669"/>
    <property type="project" value="TreeGrafter"/>
</dbReference>
<dbReference type="InterPro" id="IPR027417">
    <property type="entry name" value="P-loop_NTPase"/>
</dbReference>
<dbReference type="Gene3D" id="3.40.50.300">
    <property type="entry name" value="P-loop containing nucleotide triphosphate hydrolases"/>
    <property type="match status" value="1"/>
</dbReference>
<comment type="similarity">
    <text evidence="1">Belongs to the small GTPase superfamily. Rab family.</text>
</comment>
<feature type="compositionally biased region" description="Acidic residues" evidence="4">
    <location>
        <begin position="8"/>
        <end position="18"/>
    </location>
</feature>
<organism evidence="5 6">
    <name type="scientific">Parastrongyloides trichosuri</name>
    <name type="common">Possum-specific nematode worm</name>
    <dbReference type="NCBI Taxonomy" id="131310"/>
    <lineage>
        <taxon>Eukaryota</taxon>
        <taxon>Metazoa</taxon>
        <taxon>Ecdysozoa</taxon>
        <taxon>Nematoda</taxon>
        <taxon>Chromadorea</taxon>
        <taxon>Rhabditida</taxon>
        <taxon>Tylenchina</taxon>
        <taxon>Panagrolaimomorpha</taxon>
        <taxon>Strongyloidoidea</taxon>
        <taxon>Strongyloididae</taxon>
        <taxon>Parastrongyloides</taxon>
    </lineage>
</organism>
<dbReference type="PANTHER" id="PTHR47981">
    <property type="entry name" value="RAB FAMILY"/>
    <property type="match status" value="1"/>
</dbReference>
<dbReference type="SMART" id="SM00175">
    <property type="entry name" value="RAB"/>
    <property type="match status" value="1"/>
</dbReference>
<dbReference type="SMART" id="SM00173">
    <property type="entry name" value="RAS"/>
    <property type="match status" value="1"/>
</dbReference>
<evidence type="ECO:0000256" key="2">
    <source>
        <dbReference type="ARBA" id="ARBA00022741"/>
    </source>
</evidence>
<dbReference type="AlphaFoldDB" id="A0A0N4Z5V4"/>
<evidence type="ECO:0000256" key="1">
    <source>
        <dbReference type="ARBA" id="ARBA00006270"/>
    </source>
</evidence>
<dbReference type="InterPro" id="IPR005225">
    <property type="entry name" value="Small_GTP-bd"/>
</dbReference>
<proteinExistence type="inferred from homology"/>
<name>A0A0N4Z5V4_PARTI</name>
<dbReference type="GO" id="GO:0008333">
    <property type="term" value="P:endosome to lysosome transport"/>
    <property type="evidence" value="ECO:0007669"/>
    <property type="project" value="TreeGrafter"/>
</dbReference>
<reference evidence="6" key="1">
    <citation type="submission" date="2017-02" db="UniProtKB">
        <authorList>
            <consortium name="WormBaseParasite"/>
        </authorList>
    </citation>
    <scope>IDENTIFICATION</scope>
</reference>
<dbReference type="GO" id="GO:0003924">
    <property type="term" value="F:GTPase activity"/>
    <property type="evidence" value="ECO:0007669"/>
    <property type="project" value="InterPro"/>
</dbReference>
<dbReference type="SMART" id="SM00174">
    <property type="entry name" value="RHO"/>
    <property type="match status" value="1"/>
</dbReference>
<dbReference type="GO" id="GO:0005770">
    <property type="term" value="C:late endosome"/>
    <property type="evidence" value="ECO:0007669"/>
    <property type="project" value="TreeGrafter"/>
</dbReference>
<dbReference type="Proteomes" id="UP000038045">
    <property type="component" value="Unplaced"/>
</dbReference>
<evidence type="ECO:0000313" key="6">
    <source>
        <dbReference type="WBParaSite" id="PTRK_0000249900.1"/>
    </source>
</evidence>
<dbReference type="GO" id="GO:0005525">
    <property type="term" value="F:GTP binding"/>
    <property type="evidence" value="ECO:0007669"/>
    <property type="project" value="UniProtKB-KW"/>
</dbReference>
<protein>
    <submittedName>
        <fullName evidence="6">Ras-related protein Rab</fullName>
    </submittedName>
</protein>
<dbReference type="SUPFAM" id="SSF52540">
    <property type="entry name" value="P-loop containing nucleoside triphosphate hydrolases"/>
    <property type="match status" value="1"/>
</dbReference>
<evidence type="ECO:0000313" key="5">
    <source>
        <dbReference type="Proteomes" id="UP000038045"/>
    </source>
</evidence>
<dbReference type="PROSITE" id="PS51421">
    <property type="entry name" value="RAS"/>
    <property type="match status" value="1"/>
</dbReference>
<sequence length="242" mass="28096">MFERYYDYDDEKNNEEEENPKTRKQHLYKILIIGDPGTGKSSIIRQFVQNTYTQHYKATIGVDFATKILIHEDGSLLRLQLWDVSGQDRFSNLTRVYFKDAHGAIVVTDCLRKDTMDGGLRWKNDLDNKLRLADGNFIPTICVANKCDMKQDIDVKSFNKFAIENNFTKGMICSAKENIGIDDLFSELSNMILKIDKEGLYEIPPYLRDSNVYRLSDLTSEIYQRIDRKEVKQKGFVKTLCC</sequence>
<evidence type="ECO:0000256" key="4">
    <source>
        <dbReference type="SAM" id="MobiDB-lite"/>
    </source>
</evidence>
<dbReference type="PRINTS" id="PR00449">
    <property type="entry name" value="RASTRNSFRMNG"/>
</dbReference>
<keyword evidence="2" id="KW-0547">Nucleotide-binding</keyword>
<dbReference type="FunFam" id="3.40.50.300:FF:001447">
    <property type="entry name" value="Ras-related protein Rab-1B"/>
    <property type="match status" value="1"/>
</dbReference>
<keyword evidence="5" id="KW-1185">Reference proteome</keyword>
<dbReference type="PANTHER" id="PTHR47981:SF39">
    <property type="entry name" value="RAS-RELATED PROTEIN RAB"/>
    <property type="match status" value="1"/>
</dbReference>
<evidence type="ECO:0000256" key="3">
    <source>
        <dbReference type="ARBA" id="ARBA00023134"/>
    </source>
</evidence>
<dbReference type="GO" id="GO:0090385">
    <property type="term" value="P:phagosome-lysosome fusion"/>
    <property type="evidence" value="ECO:0007669"/>
    <property type="project" value="TreeGrafter"/>
</dbReference>
<dbReference type="Pfam" id="PF00071">
    <property type="entry name" value="Ras"/>
    <property type="match status" value="1"/>
</dbReference>
<accession>A0A0N4Z5V4</accession>
<keyword evidence="3" id="KW-0342">GTP-binding</keyword>
<dbReference type="STRING" id="131310.A0A0N4Z5V4"/>
<dbReference type="SMART" id="SM00176">
    <property type="entry name" value="RAN"/>
    <property type="match status" value="1"/>
</dbReference>
<dbReference type="PROSITE" id="PS51419">
    <property type="entry name" value="RAB"/>
    <property type="match status" value="1"/>
</dbReference>
<dbReference type="WBParaSite" id="PTRK_0000249900.1">
    <property type="protein sequence ID" value="PTRK_0000249900.1"/>
    <property type="gene ID" value="PTRK_0000249900"/>
</dbReference>
<dbReference type="GO" id="GO:0005764">
    <property type="term" value="C:lysosome"/>
    <property type="evidence" value="ECO:0007669"/>
    <property type="project" value="TreeGrafter"/>
</dbReference>
<feature type="region of interest" description="Disordered" evidence="4">
    <location>
        <begin position="1"/>
        <end position="22"/>
    </location>
</feature>
<dbReference type="InterPro" id="IPR001806">
    <property type="entry name" value="Small_GTPase"/>
</dbReference>